<evidence type="ECO:0000259" key="1">
    <source>
        <dbReference type="Pfam" id="PF16473"/>
    </source>
</evidence>
<feature type="domain" description="3'-5' exoribonuclease Rv2179c-like" evidence="1">
    <location>
        <begin position="4"/>
        <end position="175"/>
    </location>
</feature>
<sequence length="185" mass="20368">MTAHVMVDMETAGTGPDAAILSVGLVQFNPATGEQLSSCSVKIDLRSAVEHGGVIEPGTMQWWAEQSDAAREVFNSTDAVPFPLAMYSIQEWLDATGPAYVWSNGAGFDCVVLRRALERAGHKAWPFWMDCDVRTMVMLGRQLGFDPKTDMPFEGTVHNALDDAVHQVKYVSAIWQRLFSKESEG</sequence>
<name>A0A2A2CD64_ECOLX</name>
<comment type="caution">
    <text evidence="2">The sequence shown here is derived from an EMBL/GenBank/DDBJ whole genome shotgun (WGS) entry which is preliminary data.</text>
</comment>
<dbReference type="InterPro" id="IPR036397">
    <property type="entry name" value="RNaseH_sf"/>
</dbReference>
<dbReference type="EMBL" id="MRVZ01000012">
    <property type="protein sequence ID" value="PAU25775.1"/>
    <property type="molecule type" value="Genomic_DNA"/>
</dbReference>
<evidence type="ECO:0000313" key="3">
    <source>
        <dbReference type="Proteomes" id="UP000218543"/>
    </source>
</evidence>
<dbReference type="RefSeq" id="WP_095585980.1">
    <property type="nucleotide sequence ID" value="NZ_MRVZ01000012.1"/>
</dbReference>
<gene>
    <name evidence="2" type="ORF">BTQ06_04635</name>
</gene>
<accession>A0A2A2CD64</accession>
<dbReference type="InterPro" id="IPR012337">
    <property type="entry name" value="RNaseH-like_sf"/>
</dbReference>
<dbReference type="InterPro" id="IPR033390">
    <property type="entry name" value="Rv2179c-like"/>
</dbReference>
<dbReference type="Gene3D" id="3.30.420.10">
    <property type="entry name" value="Ribonuclease H-like superfamily/Ribonuclease H"/>
    <property type="match status" value="1"/>
</dbReference>
<dbReference type="Pfam" id="PF16473">
    <property type="entry name" value="Rv2179c-like"/>
    <property type="match status" value="1"/>
</dbReference>
<protein>
    <recommendedName>
        <fullName evidence="1">3'-5' exoribonuclease Rv2179c-like domain-containing protein</fullName>
    </recommendedName>
</protein>
<dbReference type="Proteomes" id="UP000218543">
    <property type="component" value="Unassembled WGS sequence"/>
</dbReference>
<dbReference type="GO" id="GO:0003676">
    <property type="term" value="F:nucleic acid binding"/>
    <property type="evidence" value="ECO:0007669"/>
    <property type="project" value="InterPro"/>
</dbReference>
<organism evidence="2 3">
    <name type="scientific">Escherichia coli</name>
    <dbReference type="NCBI Taxonomy" id="562"/>
    <lineage>
        <taxon>Bacteria</taxon>
        <taxon>Pseudomonadati</taxon>
        <taxon>Pseudomonadota</taxon>
        <taxon>Gammaproteobacteria</taxon>
        <taxon>Enterobacterales</taxon>
        <taxon>Enterobacteriaceae</taxon>
        <taxon>Escherichia</taxon>
    </lineage>
</organism>
<proteinExistence type="predicted"/>
<evidence type="ECO:0000313" key="2">
    <source>
        <dbReference type="EMBL" id="PAU25775.1"/>
    </source>
</evidence>
<reference evidence="2 3" key="1">
    <citation type="submission" date="2016-12" db="EMBL/GenBank/DDBJ databases">
        <title>Real-Time Genomic Investigation Underlying the Public Health Response to a Shiga Toxin-Producing Escherichia Coli O26:H11 Outbreak in a Nursery.</title>
        <authorList>
            <person name="Ferdous M."/>
            <person name="Moran-Gilad J."/>
            <person name="Rossen J.W."/>
            <person name="Gdalevich M."/>
        </authorList>
    </citation>
    <scope>NUCLEOTIDE SEQUENCE [LARGE SCALE GENOMIC DNA]</scope>
    <source>
        <strain evidence="2 3">STEC 514-2</strain>
    </source>
</reference>
<dbReference type="AlphaFoldDB" id="A0A2A2CD64"/>
<dbReference type="SUPFAM" id="SSF53098">
    <property type="entry name" value="Ribonuclease H-like"/>
    <property type="match status" value="1"/>
</dbReference>